<dbReference type="CDD" id="cd00056">
    <property type="entry name" value="ENDO3c"/>
    <property type="match status" value="1"/>
</dbReference>
<dbReference type="Gene3D" id="3.30.310.40">
    <property type="match status" value="1"/>
</dbReference>
<protein>
    <recommendedName>
        <fullName evidence="2">DNA-(apurinic or apyrimidinic site) lyase</fullName>
        <ecNumber evidence="2">4.2.99.18</ecNumber>
    </recommendedName>
</protein>
<evidence type="ECO:0000256" key="1">
    <source>
        <dbReference type="ARBA" id="ARBA00010679"/>
    </source>
</evidence>
<dbReference type="GO" id="GO:0034039">
    <property type="term" value="F:8-oxo-7,8-dihydroguanine DNA N-glycosylase activity"/>
    <property type="evidence" value="ECO:0007669"/>
    <property type="project" value="TreeGrafter"/>
</dbReference>
<comment type="similarity">
    <text evidence="1">Belongs to the type-1 OGG1 family.</text>
</comment>
<evidence type="ECO:0000259" key="10">
    <source>
        <dbReference type="SMART" id="SM00478"/>
    </source>
</evidence>
<dbReference type="OrthoDB" id="238681at2759"/>
<dbReference type="GeneID" id="24424467"/>
<dbReference type="EC" id="4.2.99.18" evidence="2"/>
<evidence type="ECO:0000256" key="8">
    <source>
        <dbReference type="ARBA" id="ARBA00023295"/>
    </source>
</evidence>
<name>A0A1R4AAU5_BABMR</name>
<dbReference type="AlphaFoldDB" id="A0A1R4AAU5"/>
<dbReference type="PANTHER" id="PTHR10242:SF2">
    <property type="entry name" value="N-GLYCOSYLASE_DNA LYASE"/>
    <property type="match status" value="1"/>
</dbReference>
<evidence type="ECO:0000256" key="5">
    <source>
        <dbReference type="ARBA" id="ARBA00023204"/>
    </source>
</evidence>
<evidence type="ECO:0000256" key="6">
    <source>
        <dbReference type="ARBA" id="ARBA00023239"/>
    </source>
</evidence>
<dbReference type="VEuPathDB" id="PiroplasmaDB:BMR1_02g03425"/>
<dbReference type="PANTHER" id="PTHR10242">
    <property type="entry name" value="8-OXOGUANINE DNA GLYCOSYLASE"/>
    <property type="match status" value="1"/>
</dbReference>
<reference evidence="11 12" key="3">
    <citation type="journal article" date="2016" name="Sci. Rep.">
        <title>Genome-wide diversity and gene expression profiling of Babesia microti isolates identify polymorphic genes that mediate host-pathogen interactions.</title>
        <authorList>
            <person name="Silva J.C."/>
            <person name="Cornillot E."/>
            <person name="McCracken C."/>
            <person name="Usmani-Brown S."/>
            <person name="Dwivedi A."/>
            <person name="Ifeonu O.O."/>
            <person name="Crabtree J."/>
            <person name="Gotia H.T."/>
            <person name="Virji A.Z."/>
            <person name="Reynes C."/>
            <person name="Colinge J."/>
            <person name="Kumar V."/>
            <person name="Lawres L."/>
            <person name="Pazzi J.E."/>
            <person name="Pablo J.V."/>
            <person name="Hung C."/>
            <person name="Brancato J."/>
            <person name="Kumari P."/>
            <person name="Orvis J."/>
            <person name="Tretina K."/>
            <person name="Chibucos M."/>
            <person name="Ott S."/>
            <person name="Sadzewicz L."/>
            <person name="Sengamalay N."/>
            <person name="Shetty A.C."/>
            <person name="Su Q."/>
            <person name="Tallon L."/>
            <person name="Fraser C.M."/>
            <person name="Frutos R."/>
            <person name="Molina D.M."/>
            <person name="Krause P.J."/>
            <person name="Ben Mamoun C."/>
        </authorList>
    </citation>
    <scope>NUCLEOTIDE SEQUENCE [LARGE SCALE GENOMIC DNA]</scope>
    <source>
        <strain evidence="11 12">RI</strain>
    </source>
</reference>
<keyword evidence="4 11" id="KW-0378">Hydrolase</keyword>
<keyword evidence="12" id="KW-1185">Reference proteome</keyword>
<dbReference type="InterPro" id="IPR012904">
    <property type="entry name" value="OGG_N"/>
</dbReference>
<dbReference type="GO" id="GO:0140078">
    <property type="term" value="F:class I DNA-(apurinic or apyrimidinic site) endonuclease activity"/>
    <property type="evidence" value="ECO:0007669"/>
    <property type="project" value="UniProtKB-EC"/>
</dbReference>
<evidence type="ECO:0000256" key="9">
    <source>
        <dbReference type="ARBA" id="ARBA00044632"/>
    </source>
</evidence>
<sequence length="287" mass="33003">MWKDLKVPPETLRLSMVLPTGQLFTWKETKSGTWMGVIRSLIVECKETPTTTKYRIINLDNPLNNKLSEEFIHSLVTHLFNLQVDTMHVIESFKDDRLVKLHEKYKGLRVLQQDPVECIFSFICSANNNIKRITKMIQSLKEEAGIPLGNGWYQFPELYKLANLKTETLRKLGFGFRASRIPHAAKQILDRGGVEWLHQLKKLPLEDCRNELIQLSGVGPKIADCICLYSLGFINCVPLDVHILRVSSKYVPKGINGYNNIQKQLEKRFGPYAGWAQCLLYLEQISK</sequence>
<dbReference type="KEGG" id="bmic:BMR1_02g03425"/>
<evidence type="ECO:0000256" key="7">
    <source>
        <dbReference type="ARBA" id="ARBA00023268"/>
    </source>
</evidence>
<dbReference type="GO" id="GO:0006289">
    <property type="term" value="P:nucleotide-excision repair"/>
    <property type="evidence" value="ECO:0007669"/>
    <property type="project" value="InterPro"/>
</dbReference>
<dbReference type="GO" id="GO:0003684">
    <property type="term" value="F:damaged DNA binding"/>
    <property type="evidence" value="ECO:0007669"/>
    <property type="project" value="InterPro"/>
</dbReference>
<reference evidence="11 12" key="2">
    <citation type="journal article" date="2013" name="PLoS ONE">
        <title>Whole genome mapping and re-organization of the nuclear and mitochondrial genomes of Babesia microti isolates.</title>
        <authorList>
            <person name="Cornillot E."/>
            <person name="Dassouli A."/>
            <person name="Garg A."/>
            <person name="Pachikara N."/>
            <person name="Randazzo S."/>
            <person name="Depoix D."/>
            <person name="Carcy B."/>
            <person name="Delbecq S."/>
            <person name="Frutos R."/>
            <person name="Silva J.C."/>
            <person name="Sutton R."/>
            <person name="Krause P.J."/>
            <person name="Mamoun C.B."/>
        </authorList>
    </citation>
    <scope>NUCLEOTIDE SEQUENCE [LARGE SCALE GENOMIC DNA]</scope>
    <source>
        <strain evidence="11 12">RI</strain>
    </source>
</reference>
<organism evidence="11 12">
    <name type="scientific">Babesia microti (strain RI)</name>
    <dbReference type="NCBI Taxonomy" id="1133968"/>
    <lineage>
        <taxon>Eukaryota</taxon>
        <taxon>Sar</taxon>
        <taxon>Alveolata</taxon>
        <taxon>Apicomplexa</taxon>
        <taxon>Aconoidasida</taxon>
        <taxon>Piroplasmida</taxon>
        <taxon>Babesiidae</taxon>
        <taxon>Babesia</taxon>
    </lineage>
</organism>
<keyword evidence="6 11" id="KW-0456">Lyase</keyword>
<dbReference type="Pfam" id="PF00730">
    <property type="entry name" value="HhH-GPD"/>
    <property type="match status" value="1"/>
</dbReference>
<dbReference type="SMART" id="SM00478">
    <property type="entry name" value="ENDO3c"/>
    <property type="match status" value="1"/>
</dbReference>
<reference evidence="11 12" key="1">
    <citation type="journal article" date="2012" name="Nucleic Acids Res.">
        <title>Sequencing of the smallest Apicomplexan genome from the human pathogen Babesia microti.</title>
        <authorList>
            <person name="Cornillot E."/>
            <person name="Hadj-Kaddour K."/>
            <person name="Dassouli A."/>
            <person name="Noel B."/>
            <person name="Ranwez V."/>
            <person name="Vacherie B."/>
            <person name="Augagneur Y."/>
            <person name="Bres V."/>
            <person name="Duclos A."/>
            <person name="Randazzo S."/>
            <person name="Carcy B."/>
            <person name="Debierre-Grockiego F."/>
            <person name="Delbecq S."/>
            <person name="Moubri-Menage K."/>
            <person name="Shams-Eldin H."/>
            <person name="Usmani-Brown S."/>
            <person name="Bringaud F."/>
            <person name="Wincker P."/>
            <person name="Vivares C.P."/>
            <person name="Schwarz R.T."/>
            <person name="Schetters T.P."/>
            <person name="Krause P.J."/>
            <person name="Gorenflot A."/>
            <person name="Berry V."/>
            <person name="Barbe V."/>
            <person name="Ben Mamoun C."/>
        </authorList>
    </citation>
    <scope>NUCLEOTIDE SEQUENCE [LARGE SCALE GENOMIC DNA]</scope>
    <source>
        <strain evidence="11 12">RI</strain>
    </source>
</reference>
<comment type="catalytic activity">
    <reaction evidence="9">
        <text>2'-deoxyribonucleotide-(2'-deoxyribose 5'-phosphate)-2'-deoxyribonucleotide-DNA = a 3'-end 2'-deoxyribonucleotide-(2,3-dehydro-2,3-deoxyribose 5'-phosphate)-DNA + a 5'-end 5'-phospho-2'-deoxyribonucleoside-DNA + H(+)</text>
        <dbReference type="Rhea" id="RHEA:66592"/>
        <dbReference type="Rhea" id="RHEA-COMP:13180"/>
        <dbReference type="Rhea" id="RHEA-COMP:16897"/>
        <dbReference type="Rhea" id="RHEA-COMP:17067"/>
        <dbReference type="ChEBI" id="CHEBI:15378"/>
        <dbReference type="ChEBI" id="CHEBI:136412"/>
        <dbReference type="ChEBI" id="CHEBI:157695"/>
        <dbReference type="ChEBI" id="CHEBI:167181"/>
        <dbReference type="EC" id="4.2.99.18"/>
    </reaction>
</comment>
<keyword evidence="8 11" id="KW-0326">Glycosidase</keyword>
<dbReference type="SUPFAM" id="SSF55945">
    <property type="entry name" value="TATA-box binding protein-like"/>
    <property type="match status" value="1"/>
</dbReference>
<evidence type="ECO:0000256" key="2">
    <source>
        <dbReference type="ARBA" id="ARBA00012720"/>
    </source>
</evidence>
<dbReference type="InterPro" id="IPR003265">
    <property type="entry name" value="HhH-GPD_domain"/>
</dbReference>
<dbReference type="InterPro" id="IPR023170">
    <property type="entry name" value="HhH_base_excis_C"/>
</dbReference>
<dbReference type="EMBL" id="FO082872">
    <property type="protein sequence ID" value="SJK86107.1"/>
    <property type="molecule type" value="Genomic_DNA"/>
</dbReference>
<dbReference type="InterPro" id="IPR052054">
    <property type="entry name" value="Oxidative_DNA_repair_enzyme"/>
</dbReference>
<keyword evidence="7" id="KW-0511">Multifunctional enzyme</keyword>
<dbReference type="Pfam" id="PF07934">
    <property type="entry name" value="OGG_N"/>
    <property type="match status" value="1"/>
</dbReference>
<accession>A0A1R4AAU5</accession>
<gene>
    <name evidence="11" type="ORF">BMR1_02g03425</name>
</gene>
<dbReference type="InterPro" id="IPR011257">
    <property type="entry name" value="DNA_glycosylase"/>
</dbReference>
<evidence type="ECO:0000256" key="3">
    <source>
        <dbReference type="ARBA" id="ARBA00022763"/>
    </source>
</evidence>
<dbReference type="Gene3D" id="1.10.340.30">
    <property type="entry name" value="Hypothetical protein, domain 2"/>
    <property type="match status" value="1"/>
</dbReference>
<feature type="domain" description="HhH-GPD" evidence="10">
    <location>
        <begin position="124"/>
        <end position="285"/>
    </location>
</feature>
<evidence type="ECO:0000256" key="4">
    <source>
        <dbReference type="ARBA" id="ARBA00022801"/>
    </source>
</evidence>
<dbReference type="Proteomes" id="UP000002899">
    <property type="component" value="Chromosome II"/>
</dbReference>
<keyword evidence="3" id="KW-0227">DNA damage</keyword>
<evidence type="ECO:0000313" key="11">
    <source>
        <dbReference type="EMBL" id="SJK86107.1"/>
    </source>
</evidence>
<dbReference type="SUPFAM" id="SSF48150">
    <property type="entry name" value="DNA-glycosylase"/>
    <property type="match status" value="1"/>
</dbReference>
<proteinExistence type="inferred from homology"/>
<evidence type="ECO:0000313" key="12">
    <source>
        <dbReference type="Proteomes" id="UP000002899"/>
    </source>
</evidence>
<keyword evidence="5" id="KW-0234">DNA repair</keyword>
<dbReference type="RefSeq" id="XP_021338303.1">
    <property type="nucleotide sequence ID" value="XM_021481690.1"/>
</dbReference>
<dbReference type="Gene3D" id="1.10.1670.10">
    <property type="entry name" value="Helix-hairpin-Helix base-excision DNA repair enzymes (C-terminal)"/>
    <property type="match status" value="1"/>
</dbReference>
<dbReference type="GO" id="GO:0006285">
    <property type="term" value="P:base-excision repair, AP site formation"/>
    <property type="evidence" value="ECO:0007669"/>
    <property type="project" value="TreeGrafter"/>
</dbReference>
<dbReference type="GO" id="GO:0005634">
    <property type="term" value="C:nucleus"/>
    <property type="evidence" value="ECO:0007669"/>
    <property type="project" value="TreeGrafter"/>
</dbReference>